<comment type="catalytic activity">
    <reaction evidence="11">
        <text>a uridine in tRNA + S-adenosyl-L-methionine = a 3-[(3S)-3-amino-3-carboxypropyl]uridine in tRNA + S-methyl-5'-thioadenosine + H(+)</text>
        <dbReference type="Rhea" id="RHEA:62432"/>
        <dbReference type="Rhea" id="RHEA-COMP:13339"/>
        <dbReference type="Rhea" id="RHEA-COMP:16092"/>
        <dbReference type="ChEBI" id="CHEBI:15378"/>
        <dbReference type="ChEBI" id="CHEBI:17509"/>
        <dbReference type="ChEBI" id="CHEBI:59789"/>
        <dbReference type="ChEBI" id="CHEBI:65315"/>
        <dbReference type="ChEBI" id="CHEBI:82930"/>
        <dbReference type="EC" id="2.5.1.25"/>
    </reaction>
</comment>
<dbReference type="Proteomes" id="UP000820818">
    <property type="component" value="Linkage Group LG1"/>
</dbReference>
<dbReference type="Pfam" id="PF03942">
    <property type="entry name" value="DTW"/>
    <property type="match status" value="1"/>
</dbReference>
<sequence length="235" mass="26896">MARCDSQAPFSGLKISSTTFLDEIERRGSCENCGKSRKFFCYSCHIPLPEIKELIPHIPSLPCHIDVIKHPNEHDGKSTSIHAAVVSPHMVKIYTFPNFPDYSMEDGVVLVYPCEGAVPMTTMVASRAAEIKKMVFIDSTWTQSKQIYKDPRLKALPCVVLRTRKSLFWRYQLGKPDSYLATIEAIYDAVVSLEERRRGNDEAGSYDGSYDNLLFFFRYFYEKMNDLYFNKSPTA</sequence>
<evidence type="ECO:0000313" key="13">
    <source>
        <dbReference type="EMBL" id="KAI9564121.1"/>
    </source>
</evidence>
<evidence type="ECO:0000256" key="9">
    <source>
        <dbReference type="ARBA" id="ARBA00039242"/>
    </source>
</evidence>
<evidence type="ECO:0000256" key="11">
    <source>
        <dbReference type="ARBA" id="ARBA00048718"/>
    </source>
</evidence>
<dbReference type="PANTHER" id="PTHR15627">
    <property type="entry name" value="NATURAL KILLER CELL-SPECIFIC ANTIGEN KLIP1"/>
    <property type="match status" value="1"/>
</dbReference>
<feature type="domain" description="DTW" evidence="12">
    <location>
        <begin position="37"/>
        <end position="229"/>
    </location>
</feature>
<evidence type="ECO:0000313" key="14">
    <source>
        <dbReference type="Proteomes" id="UP000820818"/>
    </source>
</evidence>
<protein>
    <recommendedName>
        <fullName evidence="9">tRNA-uridine aminocarboxypropyltransferase 1</fullName>
        <ecNumber evidence="2">2.5.1.25</ecNumber>
    </recommendedName>
    <alternativeName>
        <fullName evidence="10">DTW domain-containing protein 1</fullName>
    </alternativeName>
</protein>
<reference evidence="13 14" key="1">
    <citation type="submission" date="2022-05" db="EMBL/GenBank/DDBJ databases">
        <title>A multi-omics perspective on studying reproductive biology in Daphnia sinensis.</title>
        <authorList>
            <person name="Jia J."/>
        </authorList>
    </citation>
    <scope>NUCLEOTIDE SEQUENCE [LARGE SCALE GENOMIC DNA]</scope>
    <source>
        <strain evidence="13 14">WSL</strain>
    </source>
</reference>
<gene>
    <name evidence="13" type="ORF">GHT06_007859</name>
</gene>
<evidence type="ECO:0000256" key="4">
    <source>
        <dbReference type="ARBA" id="ARBA00022691"/>
    </source>
</evidence>
<comment type="function">
    <text evidence="7">Catalyzes the formation of 3-(3-amino-3-carboxypropyl)uridine (acp3U) at position 20 in the D-loop of several cytoplasmic tRNAs (acp3U(20)).</text>
</comment>
<dbReference type="PANTHER" id="PTHR15627:SF8">
    <property type="entry name" value="TRNA-URIDINE AMINOCARBOXYPROPYLTRANSFERASE 1"/>
    <property type="match status" value="1"/>
</dbReference>
<evidence type="ECO:0000256" key="3">
    <source>
        <dbReference type="ARBA" id="ARBA00022679"/>
    </source>
</evidence>
<comment type="similarity">
    <text evidence="8">Belongs to the TDD superfamily. DTWD1 family.</text>
</comment>
<evidence type="ECO:0000256" key="7">
    <source>
        <dbReference type="ARBA" id="ARBA00037050"/>
    </source>
</evidence>
<evidence type="ECO:0000256" key="8">
    <source>
        <dbReference type="ARBA" id="ARBA00038290"/>
    </source>
</evidence>
<evidence type="ECO:0000256" key="10">
    <source>
        <dbReference type="ARBA" id="ARBA00042508"/>
    </source>
</evidence>
<organism evidence="13 14">
    <name type="scientific">Daphnia sinensis</name>
    <dbReference type="NCBI Taxonomy" id="1820382"/>
    <lineage>
        <taxon>Eukaryota</taxon>
        <taxon>Metazoa</taxon>
        <taxon>Ecdysozoa</taxon>
        <taxon>Arthropoda</taxon>
        <taxon>Crustacea</taxon>
        <taxon>Branchiopoda</taxon>
        <taxon>Diplostraca</taxon>
        <taxon>Cladocera</taxon>
        <taxon>Anomopoda</taxon>
        <taxon>Daphniidae</taxon>
        <taxon>Daphnia</taxon>
        <taxon>Daphnia similis group</taxon>
    </lineage>
</organism>
<keyword evidence="14" id="KW-1185">Reference proteome</keyword>
<evidence type="ECO:0000256" key="2">
    <source>
        <dbReference type="ARBA" id="ARBA00012386"/>
    </source>
</evidence>
<dbReference type="EMBL" id="WJBH02000001">
    <property type="protein sequence ID" value="KAI9564121.1"/>
    <property type="molecule type" value="Genomic_DNA"/>
</dbReference>
<comment type="caution">
    <text evidence="13">The sequence shown here is derived from an EMBL/GenBank/DDBJ whole genome shotgun (WGS) entry which is preliminary data.</text>
</comment>
<keyword evidence="5" id="KW-0819">tRNA processing</keyword>
<keyword evidence="4" id="KW-0949">S-adenosyl-L-methionine</keyword>
<evidence type="ECO:0000256" key="1">
    <source>
        <dbReference type="ARBA" id="ARBA00004123"/>
    </source>
</evidence>
<dbReference type="AlphaFoldDB" id="A0AAD5PXY4"/>
<evidence type="ECO:0000259" key="12">
    <source>
        <dbReference type="SMART" id="SM01144"/>
    </source>
</evidence>
<evidence type="ECO:0000256" key="5">
    <source>
        <dbReference type="ARBA" id="ARBA00022694"/>
    </source>
</evidence>
<evidence type="ECO:0000256" key="6">
    <source>
        <dbReference type="ARBA" id="ARBA00023242"/>
    </source>
</evidence>
<dbReference type="InterPro" id="IPR005636">
    <property type="entry name" value="DTW"/>
</dbReference>
<keyword evidence="3" id="KW-0808">Transferase</keyword>
<comment type="subcellular location">
    <subcellularLocation>
        <location evidence="1">Nucleus</location>
    </subcellularLocation>
</comment>
<accession>A0AAD5PXY4</accession>
<dbReference type="GO" id="GO:0005634">
    <property type="term" value="C:nucleus"/>
    <property type="evidence" value="ECO:0007669"/>
    <property type="project" value="UniProtKB-SubCell"/>
</dbReference>
<name>A0AAD5PXY4_9CRUS</name>
<dbReference type="GO" id="GO:0016432">
    <property type="term" value="F:tRNA-uridine aminocarboxypropyltransferase activity"/>
    <property type="evidence" value="ECO:0007669"/>
    <property type="project" value="UniProtKB-EC"/>
</dbReference>
<dbReference type="InterPro" id="IPR051521">
    <property type="entry name" value="tRNA_Mod/Golgi_Maint"/>
</dbReference>
<keyword evidence="6" id="KW-0539">Nucleus</keyword>
<dbReference type="SMART" id="SM01144">
    <property type="entry name" value="DTW"/>
    <property type="match status" value="1"/>
</dbReference>
<dbReference type="EC" id="2.5.1.25" evidence="2"/>
<proteinExistence type="inferred from homology"/>
<dbReference type="GO" id="GO:0006400">
    <property type="term" value="P:tRNA modification"/>
    <property type="evidence" value="ECO:0007669"/>
    <property type="project" value="TreeGrafter"/>
</dbReference>